<dbReference type="EMBL" id="NIRR01000003">
    <property type="protein sequence ID" value="OWP64459.1"/>
    <property type="molecule type" value="Genomic_DNA"/>
</dbReference>
<protein>
    <submittedName>
        <fullName evidence="1">Uncharacterized protein</fullName>
    </submittedName>
</protein>
<evidence type="ECO:0000313" key="1">
    <source>
        <dbReference type="EMBL" id="OWP64459.1"/>
    </source>
</evidence>
<name>A0A246FP50_9BACT</name>
<accession>A0A246FP50</accession>
<comment type="caution">
    <text evidence="1">The sequence shown here is derived from an EMBL/GenBank/DDBJ whole genome shotgun (WGS) entry which is preliminary data.</text>
</comment>
<proteinExistence type="predicted"/>
<dbReference type="RefSeq" id="WP_088463067.1">
    <property type="nucleotide sequence ID" value="NZ_NIRR01000003.1"/>
</dbReference>
<evidence type="ECO:0000313" key="2">
    <source>
        <dbReference type="Proteomes" id="UP000197277"/>
    </source>
</evidence>
<gene>
    <name evidence="1" type="ORF">CDA63_03555</name>
</gene>
<reference evidence="1 2" key="1">
    <citation type="submission" date="2017-06" db="EMBL/GenBank/DDBJ databases">
        <title>Hymenobacter amundsenii sp. nov. isolated from regoliths in Antarctica.</title>
        <authorList>
            <person name="Sedlacek I."/>
            <person name="Kralova S."/>
            <person name="Pantucek R."/>
            <person name="Svec P."/>
            <person name="Holochova P."/>
            <person name="Stankova E."/>
            <person name="Vrbovska V."/>
            <person name="Busse H.-J."/>
        </authorList>
    </citation>
    <scope>NUCLEOTIDE SEQUENCE [LARGE SCALE GENOMIC DNA]</scope>
    <source>
        <strain evidence="1 2">CCM 8682</strain>
    </source>
</reference>
<organism evidence="1 2">
    <name type="scientific">Hymenobacter amundsenii</name>
    <dbReference type="NCBI Taxonomy" id="2006685"/>
    <lineage>
        <taxon>Bacteria</taxon>
        <taxon>Pseudomonadati</taxon>
        <taxon>Bacteroidota</taxon>
        <taxon>Cytophagia</taxon>
        <taxon>Cytophagales</taxon>
        <taxon>Hymenobacteraceae</taxon>
        <taxon>Hymenobacter</taxon>
    </lineage>
</organism>
<sequence>MKKSIDSSSFITPFQLKELIAWMDGGSITLYLLDGNKTEFSVEFCQKMILKEWAGTNIPGSFLLDGQEVSIRSDNEKQLLQALRGMSIGHLTSLDKSIIQESIAFVESEEYLRIATLMGRWPV</sequence>
<dbReference type="OrthoDB" id="894192at2"/>
<dbReference type="AlphaFoldDB" id="A0A246FP50"/>
<dbReference type="Proteomes" id="UP000197277">
    <property type="component" value="Unassembled WGS sequence"/>
</dbReference>
<keyword evidence="2" id="KW-1185">Reference proteome</keyword>